<dbReference type="Pfam" id="PF08547">
    <property type="entry name" value="CIA30"/>
    <property type="match status" value="2"/>
</dbReference>
<comment type="caution">
    <text evidence="4">The sequence shown here is derived from an EMBL/GenBank/DDBJ whole genome shotgun (WGS) entry which is preliminary data.</text>
</comment>
<dbReference type="PANTHER" id="PTHR13194">
    <property type="entry name" value="COMPLEX I INTERMEDIATE-ASSOCIATED PROTEIN 30"/>
    <property type="match status" value="1"/>
</dbReference>
<evidence type="ECO:0000256" key="2">
    <source>
        <dbReference type="SAM" id="SignalP"/>
    </source>
</evidence>
<feature type="domain" description="NADH:ubiquinone oxidoreductase intermediate-associated protein 30" evidence="3">
    <location>
        <begin position="33"/>
        <end position="197"/>
    </location>
</feature>
<dbReference type="InterPro" id="IPR013857">
    <property type="entry name" value="NADH-UbQ_OxRdtase-assoc_prot30"/>
</dbReference>
<feature type="domain" description="NADH:ubiquinone oxidoreductase intermediate-associated protein 30" evidence="3">
    <location>
        <begin position="232"/>
        <end position="395"/>
    </location>
</feature>
<dbReference type="InterPro" id="IPR008979">
    <property type="entry name" value="Galactose-bd-like_sf"/>
</dbReference>
<gene>
    <name evidence="4" type="ORF">PCOR1329_LOCUS65772</name>
</gene>
<evidence type="ECO:0000259" key="3">
    <source>
        <dbReference type="Pfam" id="PF08547"/>
    </source>
</evidence>
<proteinExistence type="inferred from homology"/>
<reference evidence="4" key="1">
    <citation type="submission" date="2023-10" db="EMBL/GenBank/DDBJ databases">
        <authorList>
            <person name="Chen Y."/>
            <person name="Shah S."/>
            <person name="Dougan E. K."/>
            <person name="Thang M."/>
            <person name="Chan C."/>
        </authorList>
    </citation>
    <scope>NUCLEOTIDE SEQUENCE [LARGE SCALE GENOMIC DNA]</scope>
</reference>
<organism evidence="4 5">
    <name type="scientific">Prorocentrum cordatum</name>
    <dbReference type="NCBI Taxonomy" id="2364126"/>
    <lineage>
        <taxon>Eukaryota</taxon>
        <taxon>Sar</taxon>
        <taxon>Alveolata</taxon>
        <taxon>Dinophyceae</taxon>
        <taxon>Prorocentrales</taxon>
        <taxon>Prorocentraceae</taxon>
        <taxon>Prorocentrum</taxon>
    </lineage>
</organism>
<evidence type="ECO:0000313" key="5">
    <source>
        <dbReference type="Proteomes" id="UP001189429"/>
    </source>
</evidence>
<keyword evidence="5" id="KW-1185">Reference proteome</keyword>
<name>A0ABN9WBD6_9DINO</name>
<dbReference type="EMBL" id="CAUYUJ010018435">
    <property type="protein sequence ID" value="CAK0883588.1"/>
    <property type="molecule type" value="Genomic_DNA"/>
</dbReference>
<feature type="chain" id="PRO_5045316009" description="NADH:ubiquinone oxidoreductase intermediate-associated protein 30 domain-containing protein" evidence="2">
    <location>
        <begin position="21"/>
        <end position="416"/>
    </location>
</feature>
<sequence length="416" mass="44228">MPPAARGTASSALLAAVACGGSVPIATFDGAAATTRRWEVVNDPVMGGQSFSSFHVNDTQGLGVWSGQVRVVPFLGAPGFCNLQSPGLGRTADFPDLSPASGIGVRAREANSSGLLHFSVMIMSKGARRLMQRGVYTANVTFSSETQEAFAPWSAFVCTWRGQMVPWCPPLLTQLDKVDSVGLGTAFPGTAGDFQLVLESIYGARTSTSFVDSSTDRAIADFVDLATFDGKAPRKWHSENDPVMGGQSDSTVQVAKSFADFKGSTRIVPSLQAPGFTIALTEGPLLSRFPDVSAMDGLAVSVSNMGAPYSGFKIAFCDSHLFFRCQFQSFKAALPVPAAASRGFQEVFVPWKEFSNRWNASTGEHTAESPPGPSSLRSITQLQLWAEGVEGDFDLRFSYVRAVRAPVRPAAAALLV</sequence>
<evidence type="ECO:0000256" key="1">
    <source>
        <dbReference type="ARBA" id="ARBA00007884"/>
    </source>
</evidence>
<dbReference type="PROSITE" id="PS51257">
    <property type="entry name" value="PROKAR_LIPOPROTEIN"/>
    <property type="match status" value="1"/>
</dbReference>
<dbReference type="SUPFAM" id="SSF49785">
    <property type="entry name" value="Galactose-binding domain-like"/>
    <property type="match status" value="1"/>
</dbReference>
<feature type="signal peptide" evidence="2">
    <location>
        <begin position="1"/>
        <end position="20"/>
    </location>
</feature>
<keyword evidence="2" id="KW-0732">Signal</keyword>
<dbReference type="Proteomes" id="UP001189429">
    <property type="component" value="Unassembled WGS sequence"/>
</dbReference>
<protein>
    <recommendedName>
        <fullName evidence="3">NADH:ubiquinone oxidoreductase intermediate-associated protein 30 domain-containing protein</fullName>
    </recommendedName>
</protein>
<dbReference type="InterPro" id="IPR039131">
    <property type="entry name" value="NDUFAF1"/>
</dbReference>
<evidence type="ECO:0000313" key="4">
    <source>
        <dbReference type="EMBL" id="CAK0883588.1"/>
    </source>
</evidence>
<accession>A0ABN9WBD6</accession>
<dbReference type="PANTHER" id="PTHR13194:SF19">
    <property type="entry name" value="NAD(P)-BINDING ROSSMANN-FOLD SUPERFAMILY PROTEIN"/>
    <property type="match status" value="1"/>
</dbReference>
<comment type="similarity">
    <text evidence="1">Belongs to the CIA30 family.</text>
</comment>